<dbReference type="NCBIfam" id="TIGR01614">
    <property type="entry name" value="PME_inhib"/>
    <property type="match status" value="1"/>
</dbReference>
<dbReference type="Pfam" id="PF04043">
    <property type="entry name" value="PMEI"/>
    <property type="match status" value="1"/>
</dbReference>
<proteinExistence type="predicted"/>
<dbReference type="PANTHER" id="PTHR31080">
    <property type="entry name" value="PECTINESTERASE INHIBITOR-LIKE"/>
    <property type="match status" value="1"/>
</dbReference>
<feature type="region of interest" description="Disordered" evidence="2">
    <location>
        <begin position="58"/>
        <end position="88"/>
    </location>
</feature>
<dbReference type="EMBL" id="OX459126">
    <property type="protein sequence ID" value="CAI9118974.1"/>
    <property type="molecule type" value="Genomic_DNA"/>
</dbReference>
<gene>
    <name evidence="4" type="ORF">OLC1_LOCUS24735</name>
</gene>
<organism evidence="4 5">
    <name type="scientific">Oldenlandia corymbosa var. corymbosa</name>
    <dbReference type="NCBI Taxonomy" id="529605"/>
    <lineage>
        <taxon>Eukaryota</taxon>
        <taxon>Viridiplantae</taxon>
        <taxon>Streptophyta</taxon>
        <taxon>Embryophyta</taxon>
        <taxon>Tracheophyta</taxon>
        <taxon>Spermatophyta</taxon>
        <taxon>Magnoliopsida</taxon>
        <taxon>eudicotyledons</taxon>
        <taxon>Gunneridae</taxon>
        <taxon>Pentapetalae</taxon>
        <taxon>asterids</taxon>
        <taxon>lamiids</taxon>
        <taxon>Gentianales</taxon>
        <taxon>Rubiaceae</taxon>
        <taxon>Rubioideae</taxon>
        <taxon>Spermacoceae</taxon>
        <taxon>Hedyotis-Oldenlandia complex</taxon>
        <taxon>Oldenlandia</taxon>
    </lineage>
</organism>
<feature type="compositionally biased region" description="Low complexity" evidence="2">
    <location>
        <begin position="58"/>
        <end position="70"/>
    </location>
</feature>
<reference evidence="4" key="1">
    <citation type="submission" date="2023-03" db="EMBL/GenBank/DDBJ databases">
        <authorList>
            <person name="Julca I."/>
        </authorList>
    </citation>
    <scope>NUCLEOTIDE SEQUENCE</scope>
</reference>
<dbReference type="Proteomes" id="UP001161247">
    <property type="component" value="Chromosome 9"/>
</dbReference>
<accession>A0AAV1EH15</accession>
<feature type="compositionally biased region" description="Gly residues" evidence="2">
    <location>
        <begin position="77"/>
        <end position="88"/>
    </location>
</feature>
<dbReference type="Gene3D" id="1.20.140.40">
    <property type="entry name" value="Invertase/pectin methylesterase inhibitor family protein"/>
    <property type="match status" value="1"/>
</dbReference>
<dbReference type="CDD" id="cd15800">
    <property type="entry name" value="PMEI-like_2"/>
    <property type="match status" value="1"/>
</dbReference>
<evidence type="ECO:0000259" key="3">
    <source>
        <dbReference type="SMART" id="SM00856"/>
    </source>
</evidence>
<name>A0AAV1EH15_OLDCO</name>
<keyword evidence="5" id="KW-1185">Reference proteome</keyword>
<evidence type="ECO:0000313" key="4">
    <source>
        <dbReference type="EMBL" id="CAI9118974.1"/>
    </source>
</evidence>
<dbReference type="GO" id="GO:0004857">
    <property type="term" value="F:enzyme inhibitor activity"/>
    <property type="evidence" value="ECO:0007669"/>
    <property type="project" value="InterPro"/>
</dbReference>
<dbReference type="SMART" id="SM00856">
    <property type="entry name" value="PMEI"/>
    <property type="match status" value="1"/>
</dbReference>
<protein>
    <submittedName>
        <fullName evidence="4">OLC1v1020621C1</fullName>
    </submittedName>
</protein>
<evidence type="ECO:0000313" key="5">
    <source>
        <dbReference type="Proteomes" id="UP001161247"/>
    </source>
</evidence>
<evidence type="ECO:0000256" key="1">
    <source>
        <dbReference type="ARBA" id="ARBA00022729"/>
    </source>
</evidence>
<dbReference type="SUPFAM" id="SSF101148">
    <property type="entry name" value="Plant invertase/pectin methylesterase inhibitor"/>
    <property type="match status" value="1"/>
</dbReference>
<dbReference type="AlphaFoldDB" id="A0AAV1EH15"/>
<dbReference type="InterPro" id="IPR051955">
    <property type="entry name" value="PME_Inhibitor"/>
</dbReference>
<keyword evidence="1" id="KW-0732">Signal</keyword>
<dbReference type="InterPro" id="IPR006501">
    <property type="entry name" value="Pectinesterase_inhib_dom"/>
</dbReference>
<evidence type="ECO:0000256" key="2">
    <source>
        <dbReference type="SAM" id="MobiDB-lite"/>
    </source>
</evidence>
<sequence length="316" mass="32235">MGSQNMPQGINLVFLVATFSVLIIIIGDHNVAAHLAPEAPAPSPSSLPPLSYISYSPADAPSGAPSDAPSSSPPLSPGGGDDGGFSGGAGGDGGFSGGFSGGAGGGVGSEFGASLPASSDFTSSASSDFKFDFKTGFNFDVDFNLMDAFKADLSKLTAGCDERIKKICQNTDYPEICLATIVPILKASGHTGAKLSTMDIWELNTKIAYGFANFSLGALDRFSKTPGLPEDVKTALDICGESFSDVLDSLENAVDAFSKHDIGTVSTMLSAAMTNCGDCEEAFKGLSYDCPVAGFADKLSSVSSNSLAIGSAFMTV</sequence>
<dbReference type="InterPro" id="IPR035513">
    <property type="entry name" value="Invertase/methylesterase_inhib"/>
</dbReference>
<feature type="domain" description="Pectinesterase inhibitor" evidence="3">
    <location>
        <begin position="159"/>
        <end position="309"/>
    </location>
</feature>
<dbReference type="PANTHER" id="PTHR31080:SF68">
    <property type="entry name" value="PLANT INVERTASE_PECTIN METHYLESTERASE INHIBITOR SUPERFAMILY PROTEIN"/>
    <property type="match status" value="1"/>
</dbReference>